<dbReference type="OrthoDB" id="3972187at2759"/>
<organism evidence="3 4">
    <name type="scientific">Hanseniaspora valbyensis NRRL Y-1626</name>
    <dbReference type="NCBI Taxonomy" id="766949"/>
    <lineage>
        <taxon>Eukaryota</taxon>
        <taxon>Fungi</taxon>
        <taxon>Dikarya</taxon>
        <taxon>Ascomycota</taxon>
        <taxon>Saccharomycotina</taxon>
        <taxon>Saccharomycetes</taxon>
        <taxon>Saccharomycodales</taxon>
        <taxon>Saccharomycodaceae</taxon>
        <taxon>Hanseniaspora</taxon>
    </lineage>
</organism>
<comment type="caution">
    <text evidence="3">The sequence shown here is derived from an EMBL/GenBank/DDBJ whole genome shotgun (WGS) entry which is preliminary data.</text>
</comment>
<proteinExistence type="predicted"/>
<evidence type="ECO:0000259" key="2">
    <source>
        <dbReference type="Pfam" id="PF05743"/>
    </source>
</evidence>
<dbReference type="GO" id="GO:0015031">
    <property type="term" value="P:protein transport"/>
    <property type="evidence" value="ECO:0007669"/>
    <property type="project" value="InterPro"/>
</dbReference>
<dbReference type="InterPro" id="IPR008883">
    <property type="entry name" value="UEV_N"/>
</dbReference>
<reference evidence="4" key="1">
    <citation type="journal article" date="2016" name="Proc. Natl. Acad. Sci. U.S.A.">
        <title>Comparative genomics of biotechnologically important yeasts.</title>
        <authorList>
            <person name="Riley R."/>
            <person name="Haridas S."/>
            <person name="Wolfe K.H."/>
            <person name="Lopes M.R."/>
            <person name="Hittinger C.T."/>
            <person name="Goeker M."/>
            <person name="Salamov A.A."/>
            <person name="Wisecaver J.H."/>
            <person name="Long T.M."/>
            <person name="Calvey C.H."/>
            <person name="Aerts A.L."/>
            <person name="Barry K.W."/>
            <person name="Choi C."/>
            <person name="Clum A."/>
            <person name="Coughlan A.Y."/>
            <person name="Deshpande S."/>
            <person name="Douglass A.P."/>
            <person name="Hanson S.J."/>
            <person name="Klenk H.-P."/>
            <person name="LaButti K.M."/>
            <person name="Lapidus A."/>
            <person name="Lindquist E.A."/>
            <person name="Lipzen A.M."/>
            <person name="Meier-Kolthoff J.P."/>
            <person name="Ohm R.A."/>
            <person name="Otillar R.P."/>
            <person name="Pangilinan J.L."/>
            <person name="Peng Y."/>
            <person name="Rokas A."/>
            <person name="Rosa C.A."/>
            <person name="Scheuner C."/>
            <person name="Sibirny A.A."/>
            <person name="Slot J.C."/>
            <person name="Stielow J.B."/>
            <person name="Sun H."/>
            <person name="Kurtzman C.P."/>
            <person name="Blackwell M."/>
            <person name="Grigoriev I.V."/>
            <person name="Jeffries T.W."/>
        </authorList>
    </citation>
    <scope>NUCLEOTIDE SEQUENCE [LARGE SCALE GENOMIC DNA]</scope>
    <source>
        <strain evidence="4">NRRL Y-1626</strain>
    </source>
</reference>
<keyword evidence="1" id="KW-0175">Coiled coil</keyword>
<feature type="domain" description="UEV" evidence="2">
    <location>
        <begin position="62"/>
        <end position="136"/>
    </location>
</feature>
<dbReference type="EMBL" id="LXPE01000001">
    <property type="protein sequence ID" value="OBA29082.1"/>
    <property type="molecule type" value="Genomic_DNA"/>
</dbReference>
<dbReference type="Gene3D" id="3.10.110.10">
    <property type="entry name" value="Ubiquitin Conjugating Enzyme"/>
    <property type="match status" value="1"/>
</dbReference>
<accession>A0A1B7TK04</accession>
<protein>
    <recommendedName>
        <fullName evidence="2">UEV domain-containing protein</fullName>
    </recommendedName>
</protein>
<dbReference type="AlphaFoldDB" id="A0A1B7TK04"/>
<evidence type="ECO:0000256" key="1">
    <source>
        <dbReference type="SAM" id="Coils"/>
    </source>
</evidence>
<gene>
    <name evidence="3" type="ORF">HANVADRAFT_136</name>
</gene>
<keyword evidence="4" id="KW-1185">Reference proteome</keyword>
<evidence type="ECO:0000313" key="3">
    <source>
        <dbReference type="EMBL" id="OBA29082.1"/>
    </source>
</evidence>
<dbReference type="Pfam" id="PF05743">
    <property type="entry name" value="UEV"/>
    <property type="match status" value="1"/>
</dbReference>
<name>A0A1B7TK04_9ASCO</name>
<dbReference type="Proteomes" id="UP000092321">
    <property type="component" value="Unassembled WGS sequence"/>
</dbReference>
<feature type="coiled-coil region" evidence="1">
    <location>
        <begin position="257"/>
        <end position="291"/>
    </location>
</feature>
<dbReference type="InterPro" id="IPR016135">
    <property type="entry name" value="UBQ-conjugating_enzyme/RWD"/>
</dbReference>
<feature type="non-terminal residue" evidence="3">
    <location>
        <position position="292"/>
    </location>
</feature>
<evidence type="ECO:0000313" key="4">
    <source>
        <dbReference type="Proteomes" id="UP000092321"/>
    </source>
</evidence>
<sequence>MNNLSISNKDDFALSEPIIDWLVKILDQNYKNDTQTISNSSIDIKKLIFYDVIEILQYCKDETMKIHKYHLKLKMKTKRYTDKKLKSLALLLCLYGSLPLIVNDSIVQVPIEIFIPNECTYKIINPPLIVIDIENLLKENIENDLLKEWIKDVIKFNKNLLKENIENNLLKEWIKDVIKFNSHYIDISAWMKLTVSQRTLVSFIDISVKFLQQSMTAFEKISNQEDKEQVLKTSEPKKTLKHNSGVNKPKLSEINILDNVELEQKLKKDLKKQKEEEIKILQMKLNSIHNEI</sequence>